<keyword evidence="7 8" id="KW-0131">Cell cycle</keyword>
<dbReference type="Gene3D" id="3.10.20.310">
    <property type="entry name" value="membrane protein fhac"/>
    <property type="match status" value="1"/>
</dbReference>
<evidence type="ECO:0000256" key="5">
    <source>
        <dbReference type="ARBA" id="ARBA00022989"/>
    </source>
</evidence>
<dbReference type="InterPro" id="IPR013685">
    <property type="entry name" value="POTRA_FtsQ_type"/>
</dbReference>
<feature type="region of interest" description="Disordered" evidence="9">
    <location>
        <begin position="1"/>
        <end position="30"/>
    </location>
</feature>
<dbReference type="PANTHER" id="PTHR37820:SF1">
    <property type="entry name" value="CELL DIVISION PROTEIN FTSQ"/>
    <property type="match status" value="1"/>
</dbReference>
<comment type="similarity">
    <text evidence="8">Belongs to the FtsQ/DivIB family. FtsQ subfamily.</text>
</comment>
<evidence type="ECO:0000256" key="7">
    <source>
        <dbReference type="ARBA" id="ARBA00023306"/>
    </source>
</evidence>
<reference evidence="11 12" key="1">
    <citation type="submission" date="2019-06" db="EMBL/GenBank/DDBJ databases">
        <title>Sequencing the genomes of 1000 actinobacteria strains.</title>
        <authorList>
            <person name="Klenk H.-P."/>
        </authorList>
    </citation>
    <scope>NUCLEOTIDE SEQUENCE [LARGE SCALE GENOMIC DNA]</scope>
    <source>
        <strain evidence="11 12">DSM 43186</strain>
    </source>
</reference>
<evidence type="ECO:0000256" key="4">
    <source>
        <dbReference type="ARBA" id="ARBA00022692"/>
    </source>
</evidence>
<dbReference type="RefSeq" id="WP_142259949.1">
    <property type="nucleotide sequence ID" value="NZ_BMPV01000001.1"/>
</dbReference>
<keyword evidence="4 8" id="KW-0812">Transmembrane</keyword>
<gene>
    <name evidence="8" type="primary">ftsQ</name>
    <name evidence="11" type="ORF">FHX40_2741</name>
</gene>
<dbReference type="GO" id="GO:0005886">
    <property type="term" value="C:plasma membrane"/>
    <property type="evidence" value="ECO:0007669"/>
    <property type="project" value="UniProtKB-SubCell"/>
</dbReference>
<keyword evidence="3 8" id="KW-0132">Cell division</keyword>
<name>A0A543IZL6_9ACTN</name>
<proteinExistence type="inferred from homology"/>
<dbReference type="Pfam" id="PF08478">
    <property type="entry name" value="POTRA_1"/>
    <property type="match status" value="1"/>
</dbReference>
<feature type="compositionally biased region" description="Basic and acidic residues" evidence="9">
    <location>
        <begin position="1"/>
        <end position="11"/>
    </location>
</feature>
<dbReference type="InterPro" id="IPR026579">
    <property type="entry name" value="FtsQ"/>
</dbReference>
<feature type="domain" description="POTRA" evidence="10">
    <location>
        <begin position="63"/>
        <end position="131"/>
    </location>
</feature>
<evidence type="ECO:0000256" key="9">
    <source>
        <dbReference type="SAM" id="MobiDB-lite"/>
    </source>
</evidence>
<dbReference type="GO" id="GO:0032153">
    <property type="term" value="C:cell division site"/>
    <property type="evidence" value="ECO:0007669"/>
    <property type="project" value="UniProtKB-UniRule"/>
</dbReference>
<evidence type="ECO:0000256" key="3">
    <source>
        <dbReference type="ARBA" id="ARBA00022618"/>
    </source>
</evidence>
<dbReference type="GO" id="GO:0043093">
    <property type="term" value="P:FtsZ-dependent cytokinesis"/>
    <property type="evidence" value="ECO:0007669"/>
    <property type="project" value="UniProtKB-UniRule"/>
</dbReference>
<evidence type="ECO:0000313" key="11">
    <source>
        <dbReference type="EMBL" id="TQM76017.1"/>
    </source>
</evidence>
<dbReference type="InterPro" id="IPR005548">
    <property type="entry name" value="Cell_div_FtsQ/DivIB_C"/>
</dbReference>
<dbReference type="OrthoDB" id="9790760at2"/>
<dbReference type="PANTHER" id="PTHR37820">
    <property type="entry name" value="CELL DIVISION PROTEIN DIVIB"/>
    <property type="match status" value="1"/>
</dbReference>
<dbReference type="Pfam" id="PF03799">
    <property type="entry name" value="FtsQ_DivIB_C"/>
    <property type="match status" value="1"/>
</dbReference>
<comment type="subcellular location">
    <subcellularLocation>
        <location evidence="8">Cell membrane</location>
        <topology evidence="8">Single-pass type II membrane protein</topology>
    </subcellularLocation>
    <subcellularLocation>
        <location evidence="1">Membrane</location>
    </subcellularLocation>
    <text evidence="8">Localizes to the division septum.</text>
</comment>
<feature type="transmembrane region" description="Helical" evidence="8">
    <location>
        <begin position="39"/>
        <end position="63"/>
    </location>
</feature>
<dbReference type="EMBL" id="VFPQ01000001">
    <property type="protein sequence ID" value="TQM76017.1"/>
    <property type="molecule type" value="Genomic_DNA"/>
</dbReference>
<dbReference type="AlphaFoldDB" id="A0A543IZL6"/>
<accession>A0A543IZL6</accession>
<dbReference type="GO" id="GO:0090529">
    <property type="term" value="P:cell septum assembly"/>
    <property type="evidence" value="ECO:0007669"/>
    <property type="project" value="InterPro"/>
</dbReference>
<dbReference type="InterPro" id="IPR050487">
    <property type="entry name" value="FtsQ_DivIB"/>
</dbReference>
<comment type="caution">
    <text evidence="11">The sequence shown here is derived from an EMBL/GenBank/DDBJ whole genome shotgun (WGS) entry which is preliminary data.</text>
</comment>
<evidence type="ECO:0000256" key="6">
    <source>
        <dbReference type="ARBA" id="ARBA00023136"/>
    </source>
</evidence>
<dbReference type="HAMAP" id="MF_00911">
    <property type="entry name" value="FtsQ_subfam"/>
    <property type="match status" value="1"/>
</dbReference>
<dbReference type="InterPro" id="IPR034746">
    <property type="entry name" value="POTRA"/>
</dbReference>
<dbReference type="PROSITE" id="PS51779">
    <property type="entry name" value="POTRA"/>
    <property type="match status" value="1"/>
</dbReference>
<comment type="function">
    <text evidence="8">Essential cell division protein.</text>
</comment>
<keyword evidence="12" id="KW-1185">Reference proteome</keyword>
<evidence type="ECO:0000313" key="12">
    <source>
        <dbReference type="Proteomes" id="UP000319213"/>
    </source>
</evidence>
<sequence length="254" mass="26909">MSAAETERDPDLEAGAEAPAGTEAGEPAPRGRWRRARPLVLLPLLAAGVVAAATWLVFLSPLLGVDRVEVRGNSDIPDEVIRRAAGVATGEPLAAVDLEAVRARVAALPPIEWARVERGWPRTLRIRVRERTPIAVAEAGGRVALVDRYGVVVSLRDTAPEGLPRLRVARVAPDDPAARAALAAVHALPGGLARRVAEVRAQSATSVTLRLADGRTVNWGGAEHGDLKARVLVSLLRHPGRSYDVSSPDVATVR</sequence>
<dbReference type="Proteomes" id="UP000319213">
    <property type="component" value="Unassembled WGS sequence"/>
</dbReference>
<evidence type="ECO:0000259" key="10">
    <source>
        <dbReference type="PROSITE" id="PS51779"/>
    </source>
</evidence>
<feature type="compositionally biased region" description="Low complexity" evidence="9">
    <location>
        <begin position="15"/>
        <end position="30"/>
    </location>
</feature>
<organism evidence="11 12">
    <name type="scientific">Thermopolyspora flexuosa</name>
    <dbReference type="NCBI Taxonomy" id="103836"/>
    <lineage>
        <taxon>Bacteria</taxon>
        <taxon>Bacillati</taxon>
        <taxon>Actinomycetota</taxon>
        <taxon>Actinomycetes</taxon>
        <taxon>Streptosporangiales</taxon>
        <taxon>Streptosporangiaceae</taxon>
        <taxon>Thermopolyspora</taxon>
    </lineage>
</organism>
<keyword evidence="6 8" id="KW-0472">Membrane</keyword>
<keyword evidence="5 8" id="KW-1133">Transmembrane helix</keyword>
<evidence type="ECO:0000256" key="8">
    <source>
        <dbReference type="HAMAP-Rule" id="MF_00911"/>
    </source>
</evidence>
<protein>
    <recommendedName>
        <fullName evidence="8">Cell division protein FtsQ</fullName>
    </recommendedName>
</protein>
<evidence type="ECO:0000256" key="1">
    <source>
        <dbReference type="ARBA" id="ARBA00004370"/>
    </source>
</evidence>
<evidence type="ECO:0000256" key="2">
    <source>
        <dbReference type="ARBA" id="ARBA00022475"/>
    </source>
</evidence>
<keyword evidence="2 8" id="KW-1003">Cell membrane</keyword>